<keyword evidence="12" id="KW-0902">Two-component regulatory system</keyword>
<dbReference type="InterPro" id="IPR003661">
    <property type="entry name" value="HisK_dim/P_dom"/>
</dbReference>
<dbReference type="SMART" id="SM00387">
    <property type="entry name" value="HATPase_c"/>
    <property type="match status" value="1"/>
</dbReference>
<dbReference type="InterPro" id="IPR050351">
    <property type="entry name" value="BphY/WalK/GraS-like"/>
</dbReference>
<feature type="transmembrane region" description="Helical" evidence="14">
    <location>
        <begin position="9"/>
        <end position="28"/>
    </location>
</feature>
<keyword evidence="5" id="KW-0597">Phosphoprotein</keyword>
<evidence type="ECO:0000256" key="12">
    <source>
        <dbReference type="ARBA" id="ARBA00023012"/>
    </source>
</evidence>
<evidence type="ECO:0000313" key="17">
    <source>
        <dbReference type="Proteomes" id="UP000634529"/>
    </source>
</evidence>
<comment type="caution">
    <text evidence="16">The sequence shown here is derived from an EMBL/GenBank/DDBJ whole genome shotgun (WGS) entry which is preliminary data.</text>
</comment>
<keyword evidence="10" id="KW-0067">ATP-binding</keyword>
<dbReference type="PROSITE" id="PS50109">
    <property type="entry name" value="HIS_KIN"/>
    <property type="match status" value="1"/>
</dbReference>
<dbReference type="GO" id="GO:0016301">
    <property type="term" value="F:kinase activity"/>
    <property type="evidence" value="ECO:0007669"/>
    <property type="project" value="UniProtKB-KW"/>
</dbReference>
<keyword evidence="17" id="KW-1185">Reference proteome</keyword>
<accession>A0ABR9B0M0</accession>
<evidence type="ECO:0000256" key="7">
    <source>
        <dbReference type="ARBA" id="ARBA00022692"/>
    </source>
</evidence>
<protein>
    <recommendedName>
        <fullName evidence="3">histidine kinase</fullName>
        <ecNumber evidence="3">2.7.13.3</ecNumber>
    </recommendedName>
</protein>
<keyword evidence="6" id="KW-0808">Transferase</keyword>
<feature type="domain" description="Histidine kinase" evidence="15">
    <location>
        <begin position="119"/>
        <end position="326"/>
    </location>
</feature>
<reference evidence="16 17" key="1">
    <citation type="submission" date="2020-09" db="EMBL/GenBank/DDBJ databases">
        <title>Paenibacillus sp. CAU 1523 isolated from sand of Haeundae Beach.</title>
        <authorList>
            <person name="Kim W."/>
        </authorList>
    </citation>
    <scope>NUCLEOTIDE SEQUENCE [LARGE SCALE GENOMIC DNA]</scope>
    <source>
        <strain evidence="16 17">CAU 1523</strain>
    </source>
</reference>
<dbReference type="Pfam" id="PF02518">
    <property type="entry name" value="HATPase_c"/>
    <property type="match status" value="1"/>
</dbReference>
<dbReference type="PANTHER" id="PTHR45453">
    <property type="entry name" value="PHOSPHATE REGULON SENSOR PROTEIN PHOR"/>
    <property type="match status" value="1"/>
</dbReference>
<dbReference type="Proteomes" id="UP000634529">
    <property type="component" value="Unassembled WGS sequence"/>
</dbReference>
<keyword evidence="4" id="KW-1003">Cell membrane</keyword>
<evidence type="ECO:0000259" key="15">
    <source>
        <dbReference type="PROSITE" id="PS50109"/>
    </source>
</evidence>
<keyword evidence="11 14" id="KW-1133">Transmembrane helix</keyword>
<keyword evidence="8" id="KW-0547">Nucleotide-binding</keyword>
<evidence type="ECO:0000256" key="2">
    <source>
        <dbReference type="ARBA" id="ARBA00004651"/>
    </source>
</evidence>
<dbReference type="InterPro" id="IPR036890">
    <property type="entry name" value="HATPase_C_sf"/>
</dbReference>
<name>A0ABR9B0M0_9BACL</name>
<dbReference type="EC" id="2.7.13.3" evidence="3"/>
<evidence type="ECO:0000256" key="10">
    <source>
        <dbReference type="ARBA" id="ARBA00022840"/>
    </source>
</evidence>
<evidence type="ECO:0000256" key="13">
    <source>
        <dbReference type="ARBA" id="ARBA00023136"/>
    </source>
</evidence>
<sequence>MRLFIREHVPLIGFTMIQLLLVLLVVWFDGYQQIGTALYAMFLGLFVHLAYLIYRYVTHRRLYERLSRPLASIHDGGITADTPLGHAVDSLLEKQYGYYQQQLKTWERKQQEHLTFMNQWVHQMKTPLSVIELIIQDGEDIDPTSISEETDRLRQGLEMVLYMSRLGTFAQDFHVDRVSLHAVVKEAIRDNKGFFIRSYVYPENVVPEEVFVETDAKWLRFVIYQLLSNAIKYSAGSREKVTISAYTEGRSVFLEVTDRGAGIPKQDLSRVFRAFYTGENGRAYRESTGMGLYLVKEVVDKLHHNISLESTVGVGTTVRIEFPYAGTRAD</sequence>
<dbReference type="PRINTS" id="PR00344">
    <property type="entry name" value="BCTRLSENSOR"/>
</dbReference>
<dbReference type="SUPFAM" id="SSF55874">
    <property type="entry name" value="ATPase domain of HSP90 chaperone/DNA topoisomerase II/histidine kinase"/>
    <property type="match status" value="1"/>
</dbReference>
<evidence type="ECO:0000256" key="1">
    <source>
        <dbReference type="ARBA" id="ARBA00000085"/>
    </source>
</evidence>
<keyword evidence="13 14" id="KW-0472">Membrane</keyword>
<evidence type="ECO:0000256" key="6">
    <source>
        <dbReference type="ARBA" id="ARBA00022679"/>
    </source>
</evidence>
<dbReference type="EMBL" id="JACYTN010000016">
    <property type="protein sequence ID" value="MBD8499945.1"/>
    <property type="molecule type" value="Genomic_DNA"/>
</dbReference>
<evidence type="ECO:0000256" key="8">
    <source>
        <dbReference type="ARBA" id="ARBA00022741"/>
    </source>
</evidence>
<evidence type="ECO:0000256" key="4">
    <source>
        <dbReference type="ARBA" id="ARBA00022475"/>
    </source>
</evidence>
<dbReference type="InterPro" id="IPR005467">
    <property type="entry name" value="His_kinase_dom"/>
</dbReference>
<dbReference type="Gene3D" id="3.30.565.10">
    <property type="entry name" value="Histidine kinase-like ATPase, C-terminal domain"/>
    <property type="match status" value="1"/>
</dbReference>
<dbReference type="CDD" id="cd00082">
    <property type="entry name" value="HisKA"/>
    <property type="match status" value="1"/>
</dbReference>
<evidence type="ECO:0000313" key="16">
    <source>
        <dbReference type="EMBL" id="MBD8499945.1"/>
    </source>
</evidence>
<proteinExistence type="predicted"/>
<evidence type="ECO:0000256" key="9">
    <source>
        <dbReference type="ARBA" id="ARBA00022777"/>
    </source>
</evidence>
<keyword evidence="9 16" id="KW-0418">Kinase</keyword>
<dbReference type="InterPro" id="IPR003594">
    <property type="entry name" value="HATPase_dom"/>
</dbReference>
<dbReference type="PANTHER" id="PTHR45453:SF2">
    <property type="entry name" value="HISTIDINE KINASE"/>
    <property type="match status" value="1"/>
</dbReference>
<evidence type="ECO:0000256" key="14">
    <source>
        <dbReference type="SAM" id="Phobius"/>
    </source>
</evidence>
<comment type="subcellular location">
    <subcellularLocation>
        <location evidence="2">Cell membrane</location>
        <topology evidence="2">Multi-pass membrane protein</topology>
    </subcellularLocation>
</comment>
<feature type="transmembrane region" description="Helical" evidence="14">
    <location>
        <begin position="34"/>
        <end position="54"/>
    </location>
</feature>
<organism evidence="16 17">
    <name type="scientific">Paenibacillus arenosi</name>
    <dbReference type="NCBI Taxonomy" id="2774142"/>
    <lineage>
        <taxon>Bacteria</taxon>
        <taxon>Bacillati</taxon>
        <taxon>Bacillota</taxon>
        <taxon>Bacilli</taxon>
        <taxon>Bacillales</taxon>
        <taxon>Paenibacillaceae</taxon>
        <taxon>Paenibacillus</taxon>
    </lineage>
</organism>
<comment type="catalytic activity">
    <reaction evidence="1">
        <text>ATP + protein L-histidine = ADP + protein N-phospho-L-histidine.</text>
        <dbReference type="EC" id="2.7.13.3"/>
    </reaction>
</comment>
<gene>
    <name evidence="16" type="ORF">IFO66_16745</name>
</gene>
<keyword evidence="7 14" id="KW-0812">Transmembrane</keyword>
<dbReference type="RefSeq" id="WP_192026260.1">
    <property type="nucleotide sequence ID" value="NZ_JACYTN010000016.1"/>
</dbReference>
<evidence type="ECO:0000256" key="3">
    <source>
        <dbReference type="ARBA" id="ARBA00012438"/>
    </source>
</evidence>
<dbReference type="InterPro" id="IPR004358">
    <property type="entry name" value="Sig_transdc_His_kin-like_C"/>
</dbReference>
<evidence type="ECO:0000256" key="5">
    <source>
        <dbReference type="ARBA" id="ARBA00022553"/>
    </source>
</evidence>
<evidence type="ECO:0000256" key="11">
    <source>
        <dbReference type="ARBA" id="ARBA00022989"/>
    </source>
</evidence>